<dbReference type="PANTHER" id="PTHR43617">
    <property type="entry name" value="L-AMINO ACID N-ACETYLTRANSFERASE"/>
    <property type="match status" value="1"/>
</dbReference>
<dbReference type="PANTHER" id="PTHR43617:SF34">
    <property type="entry name" value="PUTATIVE-RELATED"/>
    <property type="match status" value="1"/>
</dbReference>
<protein>
    <submittedName>
        <fullName evidence="2">GNAT family N-acetyltransferase</fullName>
    </submittedName>
</protein>
<comment type="caution">
    <text evidence="2">The sequence shown here is derived from an EMBL/GenBank/DDBJ whole genome shotgun (WGS) entry which is preliminary data.</text>
</comment>
<keyword evidence="3" id="KW-1185">Reference proteome</keyword>
<proteinExistence type="predicted"/>
<dbReference type="Pfam" id="PF00583">
    <property type="entry name" value="Acetyltransf_1"/>
    <property type="match status" value="1"/>
</dbReference>
<dbReference type="InterPro" id="IPR000182">
    <property type="entry name" value="GNAT_dom"/>
</dbReference>
<dbReference type="PROSITE" id="PS51186">
    <property type="entry name" value="GNAT"/>
    <property type="match status" value="1"/>
</dbReference>
<dbReference type="Proteomes" id="UP000474967">
    <property type="component" value="Unassembled WGS sequence"/>
</dbReference>
<evidence type="ECO:0000313" key="3">
    <source>
        <dbReference type="Proteomes" id="UP000474967"/>
    </source>
</evidence>
<evidence type="ECO:0000259" key="1">
    <source>
        <dbReference type="PROSITE" id="PS51186"/>
    </source>
</evidence>
<keyword evidence="2" id="KW-0808">Transferase</keyword>
<dbReference type="GO" id="GO:0016747">
    <property type="term" value="F:acyltransferase activity, transferring groups other than amino-acyl groups"/>
    <property type="evidence" value="ECO:0007669"/>
    <property type="project" value="InterPro"/>
</dbReference>
<dbReference type="AlphaFoldDB" id="A0A6L9XVK7"/>
<gene>
    <name evidence="2" type="ORF">G3T36_06220</name>
</gene>
<feature type="domain" description="N-acetyltransferase" evidence="1">
    <location>
        <begin position="1"/>
        <end position="157"/>
    </location>
</feature>
<organism evidence="2 3">
    <name type="scientific">Leifsonia tongyongensis</name>
    <dbReference type="NCBI Taxonomy" id="1268043"/>
    <lineage>
        <taxon>Bacteria</taxon>
        <taxon>Bacillati</taxon>
        <taxon>Actinomycetota</taxon>
        <taxon>Actinomycetes</taxon>
        <taxon>Micrococcales</taxon>
        <taxon>Microbacteriaceae</taxon>
        <taxon>Leifsonia</taxon>
    </lineage>
</organism>
<sequence>MIRLLSTEDVPAVTDMVKNSFAPALWPFMTYAQRGIGRFLEVALRYPLSVEPRFLIVATDESSDAPIGFADFTIRGDGVGFLSYICVDPAARGKGVATMMFDRFLAEHPHLTTVKLDTFRDNSAARALYARWGFTVESASCWVTRALPHATDPLPISALAVSLAAYEVYGFCELNVVSSERPVRVGLMGDRVLRCFDRATFEDDAILGGVSAVFGRLDTAFAVVAESEVHEILTPHDVLLVSDRMSLALDEGRPTR</sequence>
<dbReference type="Gene3D" id="3.40.630.30">
    <property type="match status" value="1"/>
</dbReference>
<reference evidence="2 3" key="1">
    <citation type="journal article" date="2014" name="J. Microbiol.">
        <title>Diaminobutyricibacter tongyongensis gen. nov., sp. nov. and Homoserinibacter gongjuensis gen. nov., sp. nov. belong to the family Microbacteriaceae.</title>
        <authorList>
            <person name="Kim S.J."/>
            <person name="Ahn J.H."/>
            <person name="Weon H.Y."/>
            <person name="Hamada M."/>
            <person name="Suzuki K."/>
            <person name="Kwon S.W."/>
        </authorList>
    </citation>
    <scope>NUCLEOTIDE SEQUENCE [LARGE SCALE GENOMIC DNA]</scope>
    <source>
        <strain evidence="2 3">NBRC 108724</strain>
    </source>
</reference>
<dbReference type="EMBL" id="JAAGWY010000001">
    <property type="protein sequence ID" value="NEN05462.1"/>
    <property type="molecule type" value="Genomic_DNA"/>
</dbReference>
<dbReference type="SUPFAM" id="SSF55729">
    <property type="entry name" value="Acyl-CoA N-acyltransferases (Nat)"/>
    <property type="match status" value="1"/>
</dbReference>
<dbReference type="InterPro" id="IPR016181">
    <property type="entry name" value="Acyl_CoA_acyltransferase"/>
</dbReference>
<evidence type="ECO:0000313" key="2">
    <source>
        <dbReference type="EMBL" id="NEN05462.1"/>
    </source>
</evidence>
<dbReference type="InterPro" id="IPR050276">
    <property type="entry name" value="MshD_Acetyltransferase"/>
</dbReference>
<dbReference type="CDD" id="cd04301">
    <property type="entry name" value="NAT_SF"/>
    <property type="match status" value="1"/>
</dbReference>
<name>A0A6L9XVK7_9MICO</name>
<accession>A0A6L9XVK7</accession>
<dbReference type="RefSeq" id="WP_163288674.1">
    <property type="nucleotide sequence ID" value="NZ_JAAGWY010000001.1"/>
</dbReference>